<evidence type="ECO:0000313" key="2">
    <source>
        <dbReference type="EMBL" id="KAL2608481.1"/>
    </source>
</evidence>
<feature type="region of interest" description="Disordered" evidence="1">
    <location>
        <begin position="100"/>
        <end position="150"/>
    </location>
</feature>
<dbReference type="Proteomes" id="UP001605036">
    <property type="component" value="Unassembled WGS sequence"/>
</dbReference>
<accession>A0ABD1XHR3</accession>
<feature type="compositionally biased region" description="Low complexity" evidence="1">
    <location>
        <begin position="18"/>
        <end position="30"/>
    </location>
</feature>
<feature type="compositionally biased region" description="Basic and acidic residues" evidence="1">
    <location>
        <begin position="139"/>
        <end position="150"/>
    </location>
</feature>
<dbReference type="AlphaFoldDB" id="A0ABD1XHR3"/>
<protein>
    <submittedName>
        <fullName evidence="2">Uncharacterized protein</fullName>
    </submittedName>
</protein>
<feature type="compositionally biased region" description="Gly residues" evidence="1">
    <location>
        <begin position="41"/>
        <end position="59"/>
    </location>
</feature>
<comment type="caution">
    <text evidence="2">The sequence shown here is derived from an EMBL/GenBank/DDBJ whole genome shotgun (WGS) entry which is preliminary data.</text>
</comment>
<sequence>MPSRAFRAGERASGSKEGAAGRASTAASRRPPYGRSQGGERPAGGGGRPCNGRRSGGSGRPMRGQSLKRPRGRFRVRKWEKERADTGGYKRFIQGRGGFFFDHGFGIERGGGRDHRRRGKSPELPEEGELMLEVPTPPPKKETRPSKTQEERIARVIENAEMRHAWFV</sequence>
<name>A0ABD1XHR3_9MARC</name>
<dbReference type="EMBL" id="JBHFFA010000008">
    <property type="protein sequence ID" value="KAL2608481.1"/>
    <property type="molecule type" value="Genomic_DNA"/>
</dbReference>
<keyword evidence="3" id="KW-1185">Reference proteome</keyword>
<reference evidence="2 3" key="1">
    <citation type="submission" date="2024-09" db="EMBL/GenBank/DDBJ databases">
        <title>Chromosome-scale assembly of Riccia fluitans.</title>
        <authorList>
            <person name="Paukszto L."/>
            <person name="Sawicki J."/>
            <person name="Karawczyk K."/>
            <person name="Piernik-Szablinska J."/>
            <person name="Szczecinska M."/>
            <person name="Mazdziarz M."/>
        </authorList>
    </citation>
    <scope>NUCLEOTIDE SEQUENCE [LARGE SCALE GENOMIC DNA]</scope>
    <source>
        <strain evidence="2">Rf_01</strain>
        <tissue evidence="2">Aerial parts of the thallus</tissue>
    </source>
</reference>
<organism evidence="2 3">
    <name type="scientific">Riccia fluitans</name>
    <dbReference type="NCBI Taxonomy" id="41844"/>
    <lineage>
        <taxon>Eukaryota</taxon>
        <taxon>Viridiplantae</taxon>
        <taxon>Streptophyta</taxon>
        <taxon>Embryophyta</taxon>
        <taxon>Marchantiophyta</taxon>
        <taxon>Marchantiopsida</taxon>
        <taxon>Marchantiidae</taxon>
        <taxon>Marchantiales</taxon>
        <taxon>Ricciaceae</taxon>
        <taxon>Riccia</taxon>
    </lineage>
</organism>
<feature type="compositionally biased region" description="Basic residues" evidence="1">
    <location>
        <begin position="66"/>
        <end position="76"/>
    </location>
</feature>
<evidence type="ECO:0000313" key="3">
    <source>
        <dbReference type="Proteomes" id="UP001605036"/>
    </source>
</evidence>
<gene>
    <name evidence="2" type="ORF">R1flu_027054</name>
</gene>
<proteinExistence type="predicted"/>
<evidence type="ECO:0000256" key="1">
    <source>
        <dbReference type="SAM" id="MobiDB-lite"/>
    </source>
</evidence>
<feature type="region of interest" description="Disordered" evidence="1">
    <location>
        <begin position="1"/>
        <end position="85"/>
    </location>
</feature>